<dbReference type="SUPFAM" id="SSF56672">
    <property type="entry name" value="DNA/RNA polymerases"/>
    <property type="match status" value="1"/>
</dbReference>
<dbReference type="InterPro" id="IPR000477">
    <property type="entry name" value="RT_dom"/>
</dbReference>
<protein>
    <recommendedName>
        <fullName evidence="1">Reverse transcriptase domain-containing protein</fullName>
    </recommendedName>
</protein>
<name>A0A087UGV0_STEMI</name>
<dbReference type="Proteomes" id="UP000054359">
    <property type="component" value="Unassembled WGS sequence"/>
</dbReference>
<keyword evidence="3" id="KW-1185">Reference proteome</keyword>
<reference evidence="2 3" key="1">
    <citation type="submission" date="2013-11" db="EMBL/GenBank/DDBJ databases">
        <title>Genome sequencing of Stegodyphus mimosarum.</title>
        <authorList>
            <person name="Bechsgaard J."/>
        </authorList>
    </citation>
    <scope>NUCLEOTIDE SEQUENCE [LARGE SCALE GENOMIC DNA]</scope>
</reference>
<dbReference type="InterPro" id="IPR043502">
    <property type="entry name" value="DNA/RNA_pol_sf"/>
</dbReference>
<dbReference type="OrthoDB" id="6436235at2759"/>
<gene>
    <name evidence="2" type="ORF">X975_04383</name>
</gene>
<sequence>MDGIHNVIIRMLFDFYPEIFNVPYNLCLKCAIFPVTWKTSKIILIPKADEKSRPIALLKTFGKVLDKLITNRMMHHIFKNNPFHHDQFGFVPGRCTDDALFQAVTYIRKHRTEQHV</sequence>
<dbReference type="Pfam" id="PF00078">
    <property type="entry name" value="RVT_1"/>
    <property type="match status" value="1"/>
</dbReference>
<evidence type="ECO:0000313" key="2">
    <source>
        <dbReference type="EMBL" id="KFM76589.1"/>
    </source>
</evidence>
<feature type="non-terminal residue" evidence="2">
    <location>
        <position position="116"/>
    </location>
</feature>
<dbReference type="EMBL" id="KK119735">
    <property type="protein sequence ID" value="KFM76589.1"/>
    <property type="molecule type" value="Genomic_DNA"/>
</dbReference>
<feature type="domain" description="Reverse transcriptase" evidence="1">
    <location>
        <begin position="45"/>
        <end position="115"/>
    </location>
</feature>
<organism evidence="2 3">
    <name type="scientific">Stegodyphus mimosarum</name>
    <name type="common">African social velvet spider</name>
    <dbReference type="NCBI Taxonomy" id="407821"/>
    <lineage>
        <taxon>Eukaryota</taxon>
        <taxon>Metazoa</taxon>
        <taxon>Ecdysozoa</taxon>
        <taxon>Arthropoda</taxon>
        <taxon>Chelicerata</taxon>
        <taxon>Arachnida</taxon>
        <taxon>Araneae</taxon>
        <taxon>Araneomorphae</taxon>
        <taxon>Entelegynae</taxon>
        <taxon>Eresoidea</taxon>
        <taxon>Eresidae</taxon>
        <taxon>Stegodyphus</taxon>
    </lineage>
</organism>
<evidence type="ECO:0000313" key="3">
    <source>
        <dbReference type="Proteomes" id="UP000054359"/>
    </source>
</evidence>
<proteinExistence type="predicted"/>
<dbReference type="PANTHER" id="PTHR19446">
    <property type="entry name" value="REVERSE TRANSCRIPTASES"/>
    <property type="match status" value="1"/>
</dbReference>
<dbReference type="GO" id="GO:0071897">
    <property type="term" value="P:DNA biosynthetic process"/>
    <property type="evidence" value="ECO:0007669"/>
    <property type="project" value="UniProtKB-ARBA"/>
</dbReference>
<evidence type="ECO:0000259" key="1">
    <source>
        <dbReference type="Pfam" id="PF00078"/>
    </source>
</evidence>
<accession>A0A087UGV0</accession>
<dbReference type="AlphaFoldDB" id="A0A087UGV0"/>